<proteinExistence type="inferred from homology"/>
<keyword evidence="4 7" id="KW-0233">DNA recombination</keyword>
<dbReference type="Proteomes" id="UP000216035">
    <property type="component" value="Unassembled WGS sequence"/>
</dbReference>
<dbReference type="InterPro" id="IPR003717">
    <property type="entry name" value="RecO"/>
</dbReference>
<comment type="similarity">
    <text evidence="1 7">Belongs to the RecO family.</text>
</comment>
<evidence type="ECO:0000256" key="1">
    <source>
        <dbReference type="ARBA" id="ARBA00007452"/>
    </source>
</evidence>
<dbReference type="InterPro" id="IPR012340">
    <property type="entry name" value="NA-bd_OB-fold"/>
</dbReference>
<evidence type="ECO:0000256" key="4">
    <source>
        <dbReference type="ARBA" id="ARBA00023172"/>
    </source>
</evidence>
<dbReference type="GO" id="GO:0006310">
    <property type="term" value="P:DNA recombination"/>
    <property type="evidence" value="ECO:0007669"/>
    <property type="project" value="UniProtKB-UniRule"/>
</dbReference>
<dbReference type="GO" id="GO:0006302">
    <property type="term" value="P:double-strand break repair"/>
    <property type="evidence" value="ECO:0007669"/>
    <property type="project" value="TreeGrafter"/>
</dbReference>
<dbReference type="OrthoDB" id="9789152at2"/>
<dbReference type="HAMAP" id="MF_00201">
    <property type="entry name" value="RecO"/>
    <property type="match status" value="1"/>
</dbReference>
<reference evidence="9 10" key="1">
    <citation type="submission" date="2017-07" db="EMBL/GenBank/DDBJ databases">
        <title>Flavobacterium cyanobacteriorum sp. nov., isolated from cyanobacterial aggregates in a eutrophic lake.</title>
        <authorList>
            <person name="Cai H."/>
        </authorList>
    </citation>
    <scope>NUCLEOTIDE SEQUENCE [LARGE SCALE GENOMIC DNA]</scope>
    <source>
        <strain evidence="9 10">TH167</strain>
    </source>
</reference>
<evidence type="ECO:0000256" key="2">
    <source>
        <dbReference type="ARBA" id="ARBA00021310"/>
    </source>
</evidence>
<keyword evidence="5 7" id="KW-0234">DNA repair</keyword>
<protein>
    <recommendedName>
        <fullName evidence="2 7">DNA repair protein RecO</fullName>
    </recommendedName>
    <alternativeName>
        <fullName evidence="6 7">Recombination protein O</fullName>
    </alternativeName>
</protein>
<accession>A0A256A418</accession>
<dbReference type="RefSeq" id="WP_094485123.1">
    <property type="nucleotide sequence ID" value="NZ_NOXX01000123.1"/>
</dbReference>
<sequence length="231" mass="26514">MIAGKALVLSAVRYQEKSLVISCFTAEIGRKSFFVRDAFSGKANKFKSSYFEPLTQLEIVATNKQKGTLEYFKEVKLHYAYQQIPHHFVKRSLALFLAEILNQVIKEEEANDTLFAYLENSLLILDETAETATFPLQFLLNLSSYLGFFPDFSAEASFFDLKYGVFQDHESDYTLSESDSQLFRNLGMGNSNHFTKLERRAVLNSVLEFYAHHIDHFKRPKSLDVLAELFG</sequence>
<dbReference type="InterPro" id="IPR042242">
    <property type="entry name" value="RecO_C"/>
</dbReference>
<dbReference type="Pfam" id="PF02565">
    <property type="entry name" value="RecO_C"/>
    <property type="match status" value="1"/>
</dbReference>
<dbReference type="Gene3D" id="1.20.1440.120">
    <property type="entry name" value="Recombination protein O, C-terminal domain"/>
    <property type="match status" value="1"/>
</dbReference>
<dbReference type="AlphaFoldDB" id="A0A256A418"/>
<dbReference type="InterPro" id="IPR022572">
    <property type="entry name" value="DNA_rep/recomb_RecO_N"/>
</dbReference>
<dbReference type="PANTHER" id="PTHR33991">
    <property type="entry name" value="DNA REPAIR PROTEIN RECO"/>
    <property type="match status" value="1"/>
</dbReference>
<dbReference type="NCBIfam" id="TIGR00613">
    <property type="entry name" value="reco"/>
    <property type="match status" value="1"/>
</dbReference>
<dbReference type="GO" id="GO:0043590">
    <property type="term" value="C:bacterial nucleoid"/>
    <property type="evidence" value="ECO:0007669"/>
    <property type="project" value="TreeGrafter"/>
</dbReference>
<dbReference type="EMBL" id="NOXX01000123">
    <property type="protein sequence ID" value="OYQ48498.1"/>
    <property type="molecule type" value="Genomic_DNA"/>
</dbReference>
<evidence type="ECO:0000259" key="8">
    <source>
        <dbReference type="Pfam" id="PF11967"/>
    </source>
</evidence>
<dbReference type="Pfam" id="PF11967">
    <property type="entry name" value="RecO_N"/>
    <property type="match status" value="1"/>
</dbReference>
<keyword evidence="10" id="KW-1185">Reference proteome</keyword>
<evidence type="ECO:0000313" key="10">
    <source>
        <dbReference type="Proteomes" id="UP000216035"/>
    </source>
</evidence>
<evidence type="ECO:0000313" key="9">
    <source>
        <dbReference type="EMBL" id="OYQ48498.1"/>
    </source>
</evidence>
<dbReference type="PANTHER" id="PTHR33991:SF1">
    <property type="entry name" value="DNA REPAIR PROTEIN RECO"/>
    <property type="match status" value="1"/>
</dbReference>
<dbReference type="SUPFAM" id="SSF50249">
    <property type="entry name" value="Nucleic acid-binding proteins"/>
    <property type="match status" value="1"/>
</dbReference>
<gene>
    <name evidence="7 9" type="primary">recO</name>
    <name evidence="9" type="ORF">CHX27_02155</name>
</gene>
<feature type="domain" description="DNA replication/recombination mediator RecO N-terminal" evidence="8">
    <location>
        <begin position="4"/>
        <end position="79"/>
    </location>
</feature>
<organism evidence="9 10">
    <name type="scientific">Flavobacterium aurantiibacter</name>
    <dbReference type="NCBI Taxonomy" id="2023067"/>
    <lineage>
        <taxon>Bacteria</taxon>
        <taxon>Pseudomonadati</taxon>
        <taxon>Bacteroidota</taxon>
        <taxon>Flavobacteriia</taxon>
        <taxon>Flavobacteriales</taxon>
        <taxon>Flavobacteriaceae</taxon>
        <taxon>Flavobacterium</taxon>
    </lineage>
</organism>
<evidence type="ECO:0000256" key="5">
    <source>
        <dbReference type="ARBA" id="ARBA00023204"/>
    </source>
</evidence>
<name>A0A256A418_9FLAO</name>
<evidence type="ECO:0000256" key="7">
    <source>
        <dbReference type="HAMAP-Rule" id="MF_00201"/>
    </source>
</evidence>
<dbReference type="InterPro" id="IPR037278">
    <property type="entry name" value="ARFGAP/RecO"/>
</dbReference>
<comment type="caution">
    <text evidence="9">The sequence shown here is derived from an EMBL/GenBank/DDBJ whole genome shotgun (WGS) entry which is preliminary data.</text>
</comment>
<evidence type="ECO:0000256" key="6">
    <source>
        <dbReference type="ARBA" id="ARBA00033409"/>
    </source>
</evidence>
<evidence type="ECO:0000256" key="3">
    <source>
        <dbReference type="ARBA" id="ARBA00022763"/>
    </source>
</evidence>
<dbReference type="SUPFAM" id="SSF57863">
    <property type="entry name" value="ArfGap/RecO-like zinc finger"/>
    <property type="match status" value="1"/>
</dbReference>
<dbReference type="Gene3D" id="2.40.50.140">
    <property type="entry name" value="Nucleic acid-binding proteins"/>
    <property type="match status" value="1"/>
</dbReference>
<comment type="function">
    <text evidence="7">Involved in DNA repair and RecF pathway recombination.</text>
</comment>
<keyword evidence="3 7" id="KW-0227">DNA damage</keyword>